<dbReference type="InterPro" id="IPR021352">
    <property type="entry name" value="DUF2971"/>
</dbReference>
<evidence type="ECO:0000313" key="1">
    <source>
        <dbReference type="EMBL" id="GHF02451.1"/>
    </source>
</evidence>
<proteinExistence type="predicted"/>
<evidence type="ECO:0008006" key="3">
    <source>
        <dbReference type="Google" id="ProtNLM"/>
    </source>
</evidence>
<organism evidence="1 2">
    <name type="scientific">Thalassotalea profundi</name>
    <dbReference type="NCBI Taxonomy" id="2036687"/>
    <lineage>
        <taxon>Bacteria</taxon>
        <taxon>Pseudomonadati</taxon>
        <taxon>Pseudomonadota</taxon>
        <taxon>Gammaproteobacteria</taxon>
        <taxon>Alteromonadales</taxon>
        <taxon>Colwelliaceae</taxon>
        <taxon>Thalassotalea</taxon>
    </lineage>
</organism>
<protein>
    <recommendedName>
        <fullName evidence="3">DUF2971 domain-containing protein</fullName>
    </recommendedName>
</protein>
<accession>A0ABQ3J8F0</accession>
<comment type="caution">
    <text evidence="1">The sequence shown here is derived from an EMBL/GenBank/DDBJ whole genome shotgun (WGS) entry which is preliminary data.</text>
</comment>
<name>A0ABQ3J8F0_9GAMM</name>
<dbReference type="Pfam" id="PF11185">
    <property type="entry name" value="DUF2971"/>
    <property type="match status" value="1"/>
</dbReference>
<evidence type="ECO:0000313" key="2">
    <source>
        <dbReference type="Proteomes" id="UP000626370"/>
    </source>
</evidence>
<dbReference type="EMBL" id="BNAH01000020">
    <property type="protein sequence ID" value="GHF02451.1"/>
    <property type="molecule type" value="Genomic_DNA"/>
</dbReference>
<dbReference type="Proteomes" id="UP000626370">
    <property type="component" value="Unassembled WGS sequence"/>
</dbReference>
<reference evidence="2" key="1">
    <citation type="journal article" date="2019" name="Int. J. Syst. Evol. Microbiol.">
        <title>The Global Catalogue of Microorganisms (GCM) 10K type strain sequencing project: providing services to taxonomists for standard genome sequencing and annotation.</title>
        <authorList>
            <consortium name="The Broad Institute Genomics Platform"/>
            <consortium name="The Broad Institute Genome Sequencing Center for Infectious Disease"/>
            <person name="Wu L."/>
            <person name="Ma J."/>
        </authorList>
    </citation>
    <scope>NUCLEOTIDE SEQUENCE [LARGE SCALE GENOMIC DNA]</scope>
    <source>
        <strain evidence="2">CGMCC 1.15922</strain>
    </source>
</reference>
<keyword evidence="2" id="KW-1185">Reference proteome</keyword>
<sequence>MTDCFYHYTDAETALKILTKKELWMTHISYLNDTQEGKDLREHLNPKVNNPEIHKILDYIDSHYESYVCSLSKNGDLLSQWRGYCPKGEGYAIGFRQPNFENKEREACFRGEAESNNDAAHAAIQVSEYHRCIYGEEEKESIIEELAEAFEADYKEMPNDIKSIVSQLPKAPLNWKALNGHLNNGLWLKYYSYFKLIFKDETFKEEEEYRLFIIFHNQYKQTPCYRVKKGVFIPYHRFCFNDDIFKEIIVRKTPNEKLSHEGLSHYLKHNKGMTEEKIKDFIKISNIPYRE</sequence>
<dbReference type="RefSeq" id="WP_189379589.1">
    <property type="nucleotide sequence ID" value="NZ_BNAH01000020.1"/>
</dbReference>
<gene>
    <name evidence="1" type="ORF">GCM10011501_34770</name>
</gene>